<evidence type="ECO:0000256" key="2">
    <source>
        <dbReference type="ARBA" id="ARBA00022679"/>
    </source>
</evidence>
<dbReference type="EC" id="2.3.1.-" evidence="5"/>
<feature type="domain" description="Glycine N-acyltransferase C-terminal" evidence="8">
    <location>
        <begin position="440"/>
        <end position="528"/>
    </location>
</feature>
<dbReference type="Pfam" id="PF06021">
    <property type="entry name" value="Gly_acyl_tr_N"/>
    <property type="match status" value="2"/>
</dbReference>
<protein>
    <recommendedName>
        <fullName evidence="5">Glycine N-acyltransferase-like protein</fullName>
        <ecNumber evidence="5">2.3.1.-</ecNumber>
    </recommendedName>
</protein>
<dbReference type="FunFam" id="3.40.630.30:FF:000075">
    <property type="entry name" value="Glycine N-acyltransferase"/>
    <property type="match status" value="1"/>
</dbReference>
<dbReference type="PANTHER" id="PTHR15298:SF11">
    <property type="entry name" value="GLYCINE N-ACYLTRANSFERASE-LIKE PROTEIN"/>
    <property type="match status" value="1"/>
</dbReference>
<dbReference type="GO" id="GO:0047961">
    <property type="term" value="F:glycine N-acyltransferase activity"/>
    <property type="evidence" value="ECO:0007669"/>
    <property type="project" value="InterPro"/>
</dbReference>
<keyword evidence="4 5" id="KW-0012">Acyltransferase</keyword>
<dbReference type="Pfam" id="PF08444">
    <property type="entry name" value="Gly_acyl_tr_C"/>
    <property type="match status" value="1"/>
</dbReference>
<evidence type="ECO:0000256" key="6">
    <source>
        <dbReference type="SAM" id="MobiDB-lite"/>
    </source>
</evidence>
<keyword evidence="3" id="KW-0007">Acetylation</keyword>
<sequence>MFVINEPQNLQILYESLEKSIPESYKVYGALFHIKNKNPFNLEVLVDAWPDYQIVITRPKKEEMKDDLDHYTNTYHIFTKTFDNLEEVLASPQVINWEQAFQIQGCQENLGEAIRKVSASKSVQMDYTKTNLFTFDISEKFKTSSDGNVNLMELTKMLNMDEASKPTEQQPLQPLPVWPYLTPQALQPAGPTLPHSLDPWTLQPAGPALPRSLGPAAAAASPALPPSPTLEAVVAAADQALPQRRREEAPATRPHAAWATSPCQDKVPAKMFQLQGPQLLQMLEKSLRKFLPESLKEMTDDFDHYTNTYQIYSKDPKNCQEFLGTSDVINWKQHLQIQSSQSSLDEKIHNLAAIKQVKVKQSQCILYMMPKTARRLLPSLPEANNLTLKTGKPKFINEELFKLSSLDVTHATLVDKFWHFGGNERSQRFIKRCIQTFPSFCLLGPEGTPVCWNLMDQTGEIRMGATLPEYRGQGLISHMLFATTQALDKLGFPVYNHTDKANNIIQKASHNLHHVRLPCDWNQWQCVPL</sequence>
<dbReference type="eggNOG" id="ENOG502SDQB">
    <property type="taxonomic scope" value="Eukaryota"/>
</dbReference>
<accession>S7MNT2</accession>
<dbReference type="InterPro" id="IPR010313">
    <property type="entry name" value="Glycine_N-acyltransferase"/>
</dbReference>
<evidence type="ECO:0000256" key="5">
    <source>
        <dbReference type="RuleBase" id="RU368002"/>
    </source>
</evidence>
<proteinExistence type="inferred from homology"/>
<organism evidence="9 10">
    <name type="scientific">Myotis brandtii</name>
    <name type="common">Brandt's bat</name>
    <dbReference type="NCBI Taxonomy" id="109478"/>
    <lineage>
        <taxon>Eukaryota</taxon>
        <taxon>Metazoa</taxon>
        <taxon>Chordata</taxon>
        <taxon>Craniata</taxon>
        <taxon>Vertebrata</taxon>
        <taxon>Euteleostomi</taxon>
        <taxon>Mammalia</taxon>
        <taxon>Eutheria</taxon>
        <taxon>Laurasiatheria</taxon>
        <taxon>Chiroptera</taxon>
        <taxon>Yangochiroptera</taxon>
        <taxon>Vespertilionidae</taxon>
        <taxon>Myotis</taxon>
    </lineage>
</organism>
<dbReference type="InterPro" id="IPR013652">
    <property type="entry name" value="Glycine_N-acyltransferase_C"/>
</dbReference>
<dbReference type="Proteomes" id="UP000052978">
    <property type="component" value="Unassembled WGS sequence"/>
</dbReference>
<dbReference type="EMBL" id="KE161753">
    <property type="protein sequence ID" value="EPQ05185.1"/>
    <property type="molecule type" value="Genomic_DNA"/>
</dbReference>
<feature type="compositionally biased region" description="Low complexity" evidence="6">
    <location>
        <begin position="204"/>
        <end position="222"/>
    </location>
</feature>
<dbReference type="InterPro" id="IPR015938">
    <property type="entry name" value="Glycine_N-acyltransferase_N"/>
</dbReference>
<keyword evidence="2 5" id="KW-0808">Transferase</keyword>
<evidence type="ECO:0000259" key="7">
    <source>
        <dbReference type="Pfam" id="PF06021"/>
    </source>
</evidence>
<evidence type="ECO:0000256" key="3">
    <source>
        <dbReference type="ARBA" id="ARBA00022990"/>
    </source>
</evidence>
<gene>
    <name evidence="9" type="ORF">D623_10002465</name>
</gene>
<keyword evidence="10" id="KW-1185">Reference proteome</keyword>
<comment type="similarity">
    <text evidence="1 5">Belongs to the glycine N-acyltransferase family.</text>
</comment>
<feature type="domain" description="Glycine N-acyltransferase N-terminal" evidence="7">
    <location>
        <begin position="296"/>
        <end position="438"/>
    </location>
</feature>
<dbReference type="Gene3D" id="3.40.630.30">
    <property type="match status" value="1"/>
</dbReference>
<dbReference type="InterPro" id="IPR016181">
    <property type="entry name" value="Acyl_CoA_acyltransferase"/>
</dbReference>
<evidence type="ECO:0000256" key="4">
    <source>
        <dbReference type="ARBA" id="ARBA00023315"/>
    </source>
</evidence>
<name>S7MNT2_MYOBR</name>
<evidence type="ECO:0000259" key="8">
    <source>
        <dbReference type="Pfam" id="PF08444"/>
    </source>
</evidence>
<feature type="region of interest" description="Disordered" evidence="6">
    <location>
        <begin position="243"/>
        <end position="262"/>
    </location>
</feature>
<feature type="domain" description="Glycine N-acyltransferase N-terminal" evidence="7">
    <location>
        <begin position="1"/>
        <end position="160"/>
    </location>
</feature>
<dbReference type="GO" id="GO:0005739">
    <property type="term" value="C:mitochondrion"/>
    <property type="evidence" value="ECO:0007669"/>
    <property type="project" value="InterPro"/>
</dbReference>
<evidence type="ECO:0000256" key="1">
    <source>
        <dbReference type="ARBA" id="ARBA00009110"/>
    </source>
</evidence>
<evidence type="ECO:0000313" key="10">
    <source>
        <dbReference type="Proteomes" id="UP000052978"/>
    </source>
</evidence>
<evidence type="ECO:0000313" key="9">
    <source>
        <dbReference type="EMBL" id="EPQ05185.1"/>
    </source>
</evidence>
<dbReference type="AlphaFoldDB" id="S7MNT2"/>
<dbReference type="PANTHER" id="PTHR15298">
    <property type="entry name" value="L-COA N-ACYLTRANSFERASE-RELATED"/>
    <property type="match status" value="1"/>
</dbReference>
<dbReference type="SUPFAM" id="SSF55729">
    <property type="entry name" value="Acyl-CoA N-acyltransferases (Nat)"/>
    <property type="match status" value="2"/>
</dbReference>
<reference evidence="9 10" key="1">
    <citation type="journal article" date="2013" name="Nat. Commun.">
        <title>Genome analysis reveals insights into physiology and longevity of the Brandt's bat Myotis brandtii.</title>
        <authorList>
            <person name="Seim I."/>
            <person name="Fang X."/>
            <person name="Xiong Z."/>
            <person name="Lobanov A.V."/>
            <person name="Huang Z."/>
            <person name="Ma S."/>
            <person name="Feng Y."/>
            <person name="Turanov A.A."/>
            <person name="Zhu Y."/>
            <person name="Lenz T.L."/>
            <person name="Gerashchenko M.V."/>
            <person name="Fan D."/>
            <person name="Hee Yim S."/>
            <person name="Yao X."/>
            <person name="Jordan D."/>
            <person name="Xiong Y."/>
            <person name="Ma Y."/>
            <person name="Lyapunov A.N."/>
            <person name="Chen G."/>
            <person name="Kulakova O.I."/>
            <person name="Sun Y."/>
            <person name="Lee S.G."/>
            <person name="Bronson R.T."/>
            <person name="Moskalev A.A."/>
            <person name="Sunyaev S.R."/>
            <person name="Zhang G."/>
            <person name="Krogh A."/>
            <person name="Wang J."/>
            <person name="Gladyshev V.N."/>
        </authorList>
    </citation>
    <scope>NUCLEOTIDE SEQUENCE [LARGE SCALE GENOMIC DNA]</scope>
</reference>
<feature type="region of interest" description="Disordered" evidence="6">
    <location>
        <begin position="189"/>
        <end position="225"/>
    </location>
</feature>